<feature type="modified residue" description="Phosphoserine; by host" evidence="15">
    <location>
        <position position="89"/>
    </location>
</feature>
<dbReference type="HAMAP" id="MF_04000">
    <property type="entry name" value="PPV_E1"/>
    <property type="match status" value="1"/>
</dbReference>
<dbReference type="EMBL" id="JX899359">
    <property type="protein sequence ID" value="AGA15833.1"/>
    <property type="molecule type" value="Genomic_DNA"/>
</dbReference>
<evidence type="ECO:0000259" key="18">
    <source>
        <dbReference type="PROSITE" id="PS51206"/>
    </source>
</evidence>
<feature type="binding site" evidence="15">
    <location>
        <begin position="454"/>
        <end position="461"/>
    </location>
    <ligand>
        <name>ATP</name>
        <dbReference type="ChEBI" id="CHEBI:30616"/>
    </ligand>
</feature>
<dbReference type="InterPro" id="IPR046935">
    <property type="entry name" value="PPV_E1_DBD_sf"/>
</dbReference>
<keyword evidence="6 15" id="KW-0547">Nucleotide-binding</keyword>
<dbReference type="Proteomes" id="UP000143347">
    <property type="component" value="Segment"/>
</dbReference>
<keyword evidence="3 15" id="KW-0597">Phosphoprotein</keyword>
<keyword evidence="9 15" id="KW-0067">ATP-binding</keyword>
<feature type="region of interest" description="Disordered" evidence="17">
    <location>
        <begin position="141"/>
        <end position="161"/>
    </location>
</feature>
<evidence type="ECO:0000256" key="11">
    <source>
        <dbReference type="ARBA" id="ARBA00023235"/>
    </source>
</evidence>
<evidence type="ECO:0000256" key="9">
    <source>
        <dbReference type="ARBA" id="ARBA00022840"/>
    </source>
</evidence>
<accession>L0CIZ1</accession>
<dbReference type="PROSITE" id="PS51206">
    <property type="entry name" value="SF3_HELICASE_1"/>
    <property type="match status" value="1"/>
</dbReference>
<evidence type="ECO:0000256" key="2">
    <source>
        <dbReference type="ARBA" id="ARBA00022518"/>
    </source>
</evidence>
<evidence type="ECO:0000256" key="5">
    <source>
        <dbReference type="ARBA" id="ARBA00022705"/>
    </source>
</evidence>
<dbReference type="Pfam" id="PF00524">
    <property type="entry name" value="PPV_E1_N"/>
    <property type="match status" value="1"/>
</dbReference>
<evidence type="ECO:0000256" key="13">
    <source>
        <dbReference type="ARBA" id="ARBA00048988"/>
    </source>
</evidence>
<dbReference type="Pfam" id="PF00519">
    <property type="entry name" value="PPV_E1_C"/>
    <property type="match status" value="1"/>
</dbReference>
<evidence type="ECO:0000256" key="16">
    <source>
        <dbReference type="PIRNR" id="PIRNR003383"/>
    </source>
</evidence>
<feature type="compositionally biased region" description="Polar residues" evidence="17">
    <location>
        <begin position="43"/>
        <end position="53"/>
    </location>
</feature>
<feature type="compositionally biased region" description="Acidic residues" evidence="17">
    <location>
        <begin position="602"/>
        <end position="611"/>
    </location>
</feature>
<feature type="short sequence motif" description="Nuclear export signal" evidence="15">
    <location>
        <begin position="88"/>
        <end position="97"/>
    </location>
</feature>
<feature type="region of interest" description="Disordered" evidence="17">
    <location>
        <begin position="602"/>
        <end position="626"/>
    </location>
</feature>
<evidence type="ECO:0000256" key="4">
    <source>
        <dbReference type="ARBA" id="ARBA00022562"/>
    </source>
</evidence>
<comment type="similarity">
    <text evidence="15 16">Belongs to the papillomaviridae E1 protein family.</text>
</comment>
<comment type="function">
    <text evidence="14 15">ATP-dependent DNA 3'-5' helicase required for initiation of viral DNA replication. It forms a complex with the viral E2 protein. The E1-E2 complex binds to the replication origin which contains binding sites for both proteins. During the initial step, a dimer of E1 interacts with a dimer of protein E2 leading to a complex that binds the viral origin of replication with high specificity. Then, a second dimer of E1 displaces the E2 dimer in an ATP-dependent manner to form the E1 tetramer. Following this, two E1 monomers are added to each half of the site, which results in the formation of two E1 trimers on the viral ori. Subsequently, two hexamers will be created. The double hexamer acts as a bi-directional helicase machinery and unwinds the viral DNA and then recruits the host DNA polymerase to start replication.</text>
</comment>
<dbReference type="GO" id="GO:0006260">
    <property type="term" value="P:DNA replication"/>
    <property type="evidence" value="ECO:0007669"/>
    <property type="project" value="UniProtKB-UniRule"/>
</dbReference>
<keyword evidence="2 15" id="KW-0244">Early protein</keyword>
<feature type="short sequence motif" description="Nuclear localization signal" evidence="15">
    <location>
        <begin position="75"/>
        <end position="77"/>
    </location>
</feature>
<comment type="function">
    <text evidence="16">ATP-dependent DNA helicase required for initiation of viral DNA replication. It forms a complex with the viral E2 protein. The E1-E2 complex binds to the replication origin which contains binding sites for both proteins.</text>
</comment>
<evidence type="ECO:0000256" key="6">
    <source>
        <dbReference type="ARBA" id="ARBA00022741"/>
    </source>
</evidence>
<dbReference type="InterPro" id="IPR014015">
    <property type="entry name" value="Helicase_SF3_DNA-vir"/>
</dbReference>
<gene>
    <name evidence="15 19" type="primary">E1</name>
</gene>
<name>L0CIZ1_9PAPI</name>
<feature type="modified residue" description="Phosphoserine; by host" evidence="15">
    <location>
        <position position="80"/>
    </location>
</feature>
<comment type="catalytic activity">
    <reaction evidence="12 15">
        <text>Couples ATP hydrolysis with the unwinding of duplex DNA by translocating in the 3'-5' direction.</text>
        <dbReference type="EC" id="5.6.2.4"/>
    </reaction>
</comment>
<evidence type="ECO:0000256" key="15">
    <source>
        <dbReference type="HAMAP-Rule" id="MF_04000"/>
    </source>
</evidence>
<dbReference type="GO" id="GO:0042025">
    <property type="term" value="C:host cell nucleus"/>
    <property type="evidence" value="ECO:0007669"/>
    <property type="project" value="UniProtKB-SubCell"/>
</dbReference>
<keyword evidence="11 15" id="KW-0413">Isomerase</keyword>
<dbReference type="SUPFAM" id="SSF52540">
    <property type="entry name" value="P-loop containing nucleoside triphosphate hydrolases"/>
    <property type="match status" value="1"/>
</dbReference>
<evidence type="ECO:0000313" key="20">
    <source>
        <dbReference type="Proteomes" id="UP000143347"/>
    </source>
</evidence>
<dbReference type="Pfam" id="PF20450">
    <property type="entry name" value="PPV_E1_DBD"/>
    <property type="match status" value="1"/>
</dbReference>
<feature type="region of interest" description="Disordered" evidence="17">
    <location>
        <begin position="1"/>
        <end position="53"/>
    </location>
</feature>
<keyword evidence="5 15" id="KW-0235">DNA replication</keyword>
<comment type="subcellular location">
    <subcellularLocation>
        <location evidence="1 15">Host nucleus</location>
    </subcellularLocation>
</comment>
<keyword evidence="4 15" id="KW-1048">Host nucleus</keyword>
<dbReference type="GO" id="GO:0005524">
    <property type="term" value="F:ATP binding"/>
    <property type="evidence" value="ECO:0007669"/>
    <property type="project" value="UniProtKB-UniRule"/>
</dbReference>
<comment type="PTM">
    <text evidence="15">Phosphorylated.</text>
</comment>
<dbReference type="GO" id="GO:0016887">
    <property type="term" value="F:ATP hydrolysis activity"/>
    <property type="evidence" value="ECO:0007669"/>
    <property type="project" value="RHEA"/>
</dbReference>
<feature type="domain" description="SF3 helicase" evidence="18">
    <location>
        <begin position="428"/>
        <end position="578"/>
    </location>
</feature>
<dbReference type="GO" id="GO:0003677">
    <property type="term" value="F:DNA binding"/>
    <property type="evidence" value="ECO:0007669"/>
    <property type="project" value="UniProtKB-UniRule"/>
</dbReference>
<evidence type="ECO:0000256" key="1">
    <source>
        <dbReference type="ARBA" id="ARBA00004147"/>
    </source>
</evidence>
<dbReference type="Gene3D" id="3.40.50.300">
    <property type="entry name" value="P-loop containing nucleotide triphosphate hydrolases"/>
    <property type="match status" value="1"/>
</dbReference>
<evidence type="ECO:0000256" key="12">
    <source>
        <dbReference type="ARBA" id="ARBA00034617"/>
    </source>
</evidence>
<comment type="subunit">
    <text evidence="15">Can form hexamers. Interacts with E2 protein; this interaction increases E1 DNA binding specificity. Interacts with host DNA polymerase subunit POLA2. Interacts with host single stranded DNA-binding protein RPA1. Interacts with host TOP1; this interaction stimulates the enzymatic activity of TOP1.</text>
</comment>
<evidence type="ECO:0000256" key="10">
    <source>
        <dbReference type="ARBA" id="ARBA00023125"/>
    </source>
</evidence>
<feature type="compositionally biased region" description="Acidic residues" evidence="17">
    <location>
        <begin position="25"/>
        <end position="40"/>
    </location>
</feature>
<keyword evidence="7 15" id="KW-0378">Hydrolase</keyword>
<dbReference type="PIRSF" id="PIRSF003383">
    <property type="entry name" value="Rep_E1_papillomaV"/>
    <property type="match status" value="1"/>
</dbReference>
<keyword evidence="8 15" id="KW-0347">Helicase</keyword>
<dbReference type="Gene3D" id="3.40.1310.10">
    <property type="match status" value="1"/>
</dbReference>
<dbReference type="InterPro" id="IPR037102">
    <property type="entry name" value="Znf_lg_T-Ag_D1_dom_sf"/>
</dbReference>
<dbReference type="SUPFAM" id="SSF55464">
    <property type="entry name" value="Origin of replication-binding domain, RBD-like"/>
    <property type="match status" value="1"/>
</dbReference>
<feature type="cross-link" description="Glycyl lysine isopeptide (Lys-Gly) (interchain with G-Cter in SUMO)" evidence="15">
    <location>
        <position position="535"/>
    </location>
</feature>
<comment type="catalytic activity">
    <reaction evidence="13 15 16">
        <text>ATP + H2O = ADP + phosphate + H(+)</text>
        <dbReference type="Rhea" id="RHEA:13065"/>
        <dbReference type="ChEBI" id="CHEBI:15377"/>
        <dbReference type="ChEBI" id="CHEBI:15378"/>
        <dbReference type="ChEBI" id="CHEBI:30616"/>
        <dbReference type="ChEBI" id="CHEBI:43474"/>
        <dbReference type="ChEBI" id="CHEBI:456216"/>
        <dbReference type="EC" id="5.6.2.4"/>
    </reaction>
</comment>
<evidence type="ECO:0000256" key="17">
    <source>
        <dbReference type="SAM" id="MobiDB-lite"/>
    </source>
</evidence>
<keyword evidence="15" id="KW-1017">Isopeptide bond</keyword>
<dbReference type="InterPro" id="IPR014000">
    <property type="entry name" value="PPV_DNA_helicase_E1_N"/>
</dbReference>
<dbReference type="EC" id="5.6.2.4" evidence="15 16"/>
<evidence type="ECO:0000256" key="8">
    <source>
        <dbReference type="ARBA" id="ARBA00022806"/>
    </source>
</evidence>
<sequence>MEGELAEGTDPQEGSSGQYILQEAECSDAEDDEGSEDEENIPNLISDTPVEQGNTQALFQQQLLEADLKQAQLLKRKFMSPKQKVEELSPRLRSITITPPRPSAKRRLFAASFDSGINSGSHETEAINSEEDIQVDAVEYDDGDGERGVRGEGDGEAVMYGPKDGGSGMLTQLMKSSNRKAAMLARFKECFGVGYGELTRAFKSHKTCNPDWVVSACGVHHTVYDSMAQLLKPCCDYMLVTGNSMKSGYTVLMLLRFRVHKCRDTLHKFLKAKFNLSDLQVMAEPPKVKSVPAALYWFRLAMSSSAQVSGETPEWITRQTVVSHLTADNQKFDLGQMVQWAFDNDHTDESNIAYHYALLAEEDRNAAAWLNTNCQAKHLKDCAVMVRHYKRAIMRNMSISEWINNRMNKFDDSGDWRHIVNFLRYQHIEFIVFLSAFRDMLKGVPKKNCICIHGPPNTGKSMFCMSLLGFLGGKVISFANSRSQFWMQPLVDARLALLDDATKPVWDYFDTYLRNALDGNPISVDVKHKAPTQIKCPPLLVTTNLNILHDDRWRYLFTRVRLFEFKSEFPFNEEGQPLYQLNHENWKSFFKRLWLQLELSDQEDEGEDGDPEQTFKCAPRRASQSV</sequence>
<dbReference type="InterPro" id="IPR001177">
    <property type="entry name" value="PPV_DNA_helicase_E1_C"/>
</dbReference>
<dbReference type="Gene3D" id="1.10.10.510">
    <property type="entry name" value="Zinc finger, large T-antigen D1 domain"/>
    <property type="match status" value="1"/>
</dbReference>
<comment type="caution">
    <text evidence="15">Lacks conserved residue(s) required for the propagation of feature annotation.</text>
</comment>
<dbReference type="GO" id="GO:0043138">
    <property type="term" value="F:3'-5' DNA helicase activity"/>
    <property type="evidence" value="ECO:0007669"/>
    <property type="project" value="UniProtKB-UniRule"/>
</dbReference>
<evidence type="ECO:0000256" key="3">
    <source>
        <dbReference type="ARBA" id="ARBA00022553"/>
    </source>
</evidence>
<evidence type="ECO:0000313" key="19">
    <source>
        <dbReference type="EMBL" id="AGA15833.1"/>
    </source>
</evidence>
<evidence type="ECO:0000256" key="14">
    <source>
        <dbReference type="ARBA" id="ARBA00093297"/>
    </source>
</evidence>
<organism evidence="19 20">
    <name type="scientific">Canis familiaris papillomavirus 15</name>
    <dbReference type="NCBI Taxonomy" id="1272519"/>
    <lineage>
        <taxon>Viruses</taxon>
        <taxon>Monodnaviria</taxon>
        <taxon>Shotokuvirae</taxon>
        <taxon>Cossaviricota</taxon>
        <taxon>Papovaviricetes</taxon>
        <taxon>Zurhausenvirales</taxon>
        <taxon>Papillomaviridae</taxon>
        <taxon>Firstpapillomavirinae</taxon>
        <taxon>Chipapillomavirus</taxon>
        <taxon>Chipapillomavirus 3</taxon>
    </lineage>
</organism>
<keyword evidence="10 15" id="KW-0238">DNA-binding</keyword>
<dbReference type="InterPro" id="IPR027417">
    <property type="entry name" value="P-loop_NTPase"/>
</dbReference>
<reference evidence="19 20" key="1">
    <citation type="submission" date="2012-10" db="EMBL/GenBank/DDBJ databases">
        <title>Complete Sequence of Canine Papillomavirus Type 14.</title>
        <authorList>
            <person name="Yuan H."/>
            <person name="Zhou D."/>
            <person name="Usuda Y."/>
            <person name="Jazic E."/>
            <person name="Schlegel R."/>
        </authorList>
    </citation>
    <scope>NUCLEOTIDE SEQUENCE [LARGE SCALE GENOMIC DNA]</scope>
    <source>
        <strain evidence="19">Hercules2012</strain>
    </source>
</reference>
<protein>
    <recommendedName>
        <fullName evidence="15 16">Replication protein E1</fullName>
        <ecNumber evidence="15 16">5.6.2.4</ecNumber>
    </recommendedName>
    <alternativeName>
        <fullName evidence="15">ATP-dependent helicase E1</fullName>
    </alternativeName>
    <alternativeName>
        <fullName evidence="15">DNA 3'-5' helicase E1</fullName>
    </alternativeName>
</protein>
<dbReference type="InterPro" id="IPR016393">
    <property type="entry name" value="Rep_E1_papillomaV"/>
</dbReference>
<dbReference type="InterPro" id="IPR046832">
    <property type="entry name" value="PPV_E1_DBD"/>
</dbReference>
<keyword evidence="15" id="KW-0832">Ubl conjugation</keyword>
<comment type="PTM">
    <text evidence="15">Sumoylated.</text>
</comment>
<proteinExistence type="inferred from homology"/>
<evidence type="ECO:0000256" key="7">
    <source>
        <dbReference type="ARBA" id="ARBA00022801"/>
    </source>
</evidence>